<dbReference type="EMBL" id="QAOL01000009">
    <property type="protein sequence ID" value="PTQ86597.1"/>
    <property type="molecule type" value="Genomic_DNA"/>
</dbReference>
<dbReference type="Proteomes" id="UP000182882">
    <property type="component" value="Unassembled WGS sequence"/>
</dbReference>
<evidence type="ECO:0000313" key="10">
    <source>
        <dbReference type="Proteomes" id="UP000244110"/>
    </source>
</evidence>
<evidence type="ECO:0000256" key="1">
    <source>
        <dbReference type="ARBA" id="ARBA00006738"/>
    </source>
</evidence>
<protein>
    <recommendedName>
        <fullName evidence="2">UPF0102 protein C8R28_100926</fullName>
    </recommendedName>
</protein>
<keyword evidence="3" id="KW-0255">Endonuclease</keyword>
<name>A0A0S3AFJ5_9PROT</name>
<dbReference type="Pfam" id="PF02021">
    <property type="entry name" value="UPF0102"/>
    <property type="match status" value="1"/>
</dbReference>
<dbReference type="KEGG" id="nur:ATY38_00210"/>
<dbReference type="NCBIfam" id="TIGR00252">
    <property type="entry name" value="YraN family protein"/>
    <property type="match status" value="1"/>
</dbReference>
<accession>A0A0S3AFJ5</accession>
<dbReference type="PANTHER" id="PTHR34039">
    <property type="entry name" value="UPF0102 PROTEIN YRAN"/>
    <property type="match status" value="1"/>
</dbReference>
<sequence length="112" mass="13013">MNGSEAEKIALSYLQRQHLVLVEQNYRCRFGEIDLIMRDGETLVFIEVRMRTNEKYGGAAASITSKKQIRILRTARYYLTELKMESPCRFDAFLLSGINGQEIEWIRDAFGE</sequence>
<reference evidence="3 10" key="4">
    <citation type="submission" date="2018-04" db="EMBL/GenBank/DDBJ databases">
        <title>Active sludge and wastewater microbial communities from Klosterneuburg, Austria.</title>
        <authorList>
            <person name="Wagner M."/>
        </authorList>
    </citation>
    <scope>NUCLEOTIDE SEQUENCE [LARGE SCALE GENOMIC DNA]</scope>
    <source>
        <strain evidence="3 10">Nm4</strain>
    </source>
</reference>
<dbReference type="Gene3D" id="3.40.1350.10">
    <property type="match status" value="1"/>
</dbReference>
<evidence type="ECO:0000256" key="2">
    <source>
        <dbReference type="HAMAP-Rule" id="MF_00048"/>
    </source>
</evidence>
<evidence type="ECO:0000313" key="9">
    <source>
        <dbReference type="Proteomes" id="UP000219335"/>
    </source>
</evidence>
<dbReference type="GO" id="GO:0004519">
    <property type="term" value="F:endonuclease activity"/>
    <property type="evidence" value="ECO:0007669"/>
    <property type="project" value="UniProtKB-KW"/>
</dbReference>
<evidence type="ECO:0000313" key="3">
    <source>
        <dbReference type="EMBL" id="PTQ86597.1"/>
    </source>
</evidence>
<dbReference type="NCBIfam" id="NF009150">
    <property type="entry name" value="PRK12497.1-3"/>
    <property type="match status" value="1"/>
</dbReference>
<dbReference type="SUPFAM" id="SSF52980">
    <property type="entry name" value="Restriction endonuclease-like"/>
    <property type="match status" value="1"/>
</dbReference>
<dbReference type="HAMAP" id="MF_00048">
    <property type="entry name" value="UPF0102"/>
    <property type="match status" value="1"/>
</dbReference>
<keyword evidence="3" id="KW-0540">Nuclease</keyword>
<evidence type="ECO:0000313" key="5">
    <source>
        <dbReference type="EMBL" id="SEQ17932.1"/>
    </source>
</evidence>
<evidence type="ECO:0000313" key="6">
    <source>
        <dbReference type="EMBL" id="SOD16364.1"/>
    </source>
</evidence>
<dbReference type="AlphaFoldDB" id="A0A0S3AFJ5"/>
<dbReference type="CDD" id="cd20736">
    <property type="entry name" value="PoNe_Nuclease"/>
    <property type="match status" value="1"/>
</dbReference>
<gene>
    <name evidence="3" type="ORF">C8R28_100926</name>
    <name evidence="4" type="ORF">SAMN05216406_10225</name>
    <name evidence="5" type="ORF">SAMN05421510_102550</name>
    <name evidence="6" type="ORF">SAMN06297164_0437</name>
</gene>
<dbReference type="InterPro" id="IPR003509">
    <property type="entry name" value="UPF0102_YraN-like"/>
</dbReference>
<evidence type="ECO:0000313" key="4">
    <source>
        <dbReference type="EMBL" id="SDT84587.1"/>
    </source>
</evidence>
<dbReference type="RefSeq" id="WP_062557510.1">
    <property type="nucleotide sequence ID" value="NZ_CP013341.1"/>
</dbReference>
<organism evidence="3 10">
    <name type="scientific">Nitrosomonas ureae</name>
    <dbReference type="NCBI Taxonomy" id="44577"/>
    <lineage>
        <taxon>Bacteria</taxon>
        <taxon>Pseudomonadati</taxon>
        <taxon>Pseudomonadota</taxon>
        <taxon>Betaproteobacteria</taxon>
        <taxon>Nitrosomonadales</taxon>
        <taxon>Nitrosomonadaceae</taxon>
        <taxon>Nitrosomonas</taxon>
    </lineage>
</organism>
<keyword evidence="3" id="KW-0378">Hydrolase</keyword>
<dbReference type="EMBL" id="FOFX01000025">
    <property type="protein sequence ID" value="SEQ17932.1"/>
    <property type="molecule type" value="Genomic_DNA"/>
</dbReference>
<dbReference type="PANTHER" id="PTHR34039:SF1">
    <property type="entry name" value="UPF0102 PROTEIN YRAN"/>
    <property type="match status" value="1"/>
</dbReference>
<dbReference type="InterPro" id="IPR011856">
    <property type="entry name" value="tRNA_endonuc-like_dom_sf"/>
</dbReference>
<dbReference type="Proteomes" id="UP000181998">
    <property type="component" value="Unassembled WGS sequence"/>
</dbReference>
<reference evidence="6 9" key="3">
    <citation type="submission" date="2017-09" db="EMBL/GenBank/DDBJ databases">
        <authorList>
            <person name="Ehlers B."/>
            <person name="Leendertz F.H."/>
        </authorList>
    </citation>
    <scope>NUCLEOTIDE SEQUENCE [LARGE SCALE GENOMIC DNA]</scope>
    <source>
        <strain evidence="6 9">Nm42</strain>
    </source>
</reference>
<reference evidence="4 7" key="1">
    <citation type="submission" date="2016-10" db="EMBL/GenBank/DDBJ databases">
        <authorList>
            <person name="de Groot N.N."/>
        </authorList>
    </citation>
    <scope>NUCLEOTIDE SEQUENCE [LARGE SCALE GENOMIC DNA]</scope>
    <source>
        <strain evidence="4">Nm10</strain>
        <strain evidence="5 7">Nm9</strain>
    </source>
</reference>
<comment type="similarity">
    <text evidence="1 2">Belongs to the UPF0102 family.</text>
</comment>
<dbReference type="OrthoDB" id="9794876at2"/>
<evidence type="ECO:0000313" key="7">
    <source>
        <dbReference type="Proteomes" id="UP000181998"/>
    </source>
</evidence>
<dbReference type="InterPro" id="IPR011335">
    <property type="entry name" value="Restrct_endonuc-II-like"/>
</dbReference>
<dbReference type="Proteomes" id="UP000219335">
    <property type="component" value="Unassembled WGS sequence"/>
</dbReference>
<dbReference type="GO" id="GO:0003676">
    <property type="term" value="F:nucleic acid binding"/>
    <property type="evidence" value="ECO:0007669"/>
    <property type="project" value="InterPro"/>
</dbReference>
<dbReference type="EMBL" id="OCMU01000001">
    <property type="protein sequence ID" value="SOD16364.1"/>
    <property type="molecule type" value="Genomic_DNA"/>
</dbReference>
<proteinExistence type="inferred from homology"/>
<dbReference type="Proteomes" id="UP000244110">
    <property type="component" value="Unassembled WGS sequence"/>
</dbReference>
<reference evidence="8" key="2">
    <citation type="submission" date="2016-10" db="EMBL/GenBank/DDBJ databases">
        <authorList>
            <person name="Varghese N."/>
            <person name="Submissions S."/>
        </authorList>
    </citation>
    <scope>NUCLEOTIDE SEQUENCE [LARGE SCALE GENOMIC DNA]</scope>
    <source>
        <strain evidence="8">Nm10</strain>
    </source>
</reference>
<dbReference type="EMBL" id="FNLN01000002">
    <property type="protein sequence ID" value="SDT84587.1"/>
    <property type="molecule type" value="Genomic_DNA"/>
</dbReference>
<keyword evidence="8" id="KW-1185">Reference proteome</keyword>
<dbReference type="STRING" id="44577.ATY38_00210"/>
<evidence type="ECO:0000313" key="8">
    <source>
        <dbReference type="Proteomes" id="UP000182882"/>
    </source>
</evidence>